<reference evidence="3" key="2">
    <citation type="journal article" date="2017" name="Nat. Plants">
        <title>The Aegilops tauschii genome reveals multiple impacts of transposons.</title>
        <authorList>
            <person name="Zhao G."/>
            <person name="Zou C."/>
            <person name="Li K."/>
            <person name="Wang K."/>
            <person name="Li T."/>
            <person name="Gao L."/>
            <person name="Zhang X."/>
            <person name="Wang H."/>
            <person name="Yang Z."/>
            <person name="Liu X."/>
            <person name="Jiang W."/>
            <person name="Mao L."/>
            <person name="Kong X."/>
            <person name="Jiao Y."/>
            <person name="Jia J."/>
        </authorList>
    </citation>
    <scope>NUCLEOTIDE SEQUENCE [LARGE SCALE GENOMIC DNA]</scope>
    <source>
        <strain evidence="3">cv. AL8/78</strain>
    </source>
</reference>
<accession>A0A453QHV5</accession>
<dbReference type="AlphaFoldDB" id="A0A453QHV5"/>
<reference evidence="2" key="3">
    <citation type="journal article" date="2017" name="Nature">
        <title>Genome sequence of the progenitor of the wheat D genome Aegilops tauschii.</title>
        <authorList>
            <person name="Luo M.C."/>
            <person name="Gu Y.Q."/>
            <person name="Puiu D."/>
            <person name="Wang H."/>
            <person name="Twardziok S.O."/>
            <person name="Deal K.R."/>
            <person name="Huo N."/>
            <person name="Zhu T."/>
            <person name="Wang L."/>
            <person name="Wang Y."/>
            <person name="McGuire P.E."/>
            <person name="Liu S."/>
            <person name="Long H."/>
            <person name="Ramasamy R.K."/>
            <person name="Rodriguez J.C."/>
            <person name="Van S.L."/>
            <person name="Yuan L."/>
            <person name="Wang Z."/>
            <person name="Xia Z."/>
            <person name="Xiao L."/>
            <person name="Anderson O.D."/>
            <person name="Ouyang S."/>
            <person name="Liang Y."/>
            <person name="Zimin A.V."/>
            <person name="Pertea G."/>
            <person name="Qi P."/>
            <person name="Bennetzen J.L."/>
            <person name="Dai X."/>
            <person name="Dawson M.W."/>
            <person name="Muller H.G."/>
            <person name="Kugler K."/>
            <person name="Rivarola-Duarte L."/>
            <person name="Spannagl M."/>
            <person name="Mayer K.F.X."/>
            <person name="Lu F.H."/>
            <person name="Bevan M.W."/>
            <person name="Leroy P."/>
            <person name="Li P."/>
            <person name="You F.M."/>
            <person name="Sun Q."/>
            <person name="Liu Z."/>
            <person name="Lyons E."/>
            <person name="Wicker T."/>
            <person name="Salzberg S.L."/>
            <person name="Devos K.M."/>
            <person name="Dvorak J."/>
        </authorList>
    </citation>
    <scope>NUCLEOTIDE SEQUENCE [LARGE SCALE GENOMIC DNA]</scope>
    <source>
        <strain evidence="2">cv. AL8/78</strain>
    </source>
</reference>
<evidence type="ECO:0000313" key="3">
    <source>
        <dbReference type="Proteomes" id="UP000015105"/>
    </source>
</evidence>
<proteinExistence type="predicted"/>
<dbReference type="Proteomes" id="UP000015105">
    <property type="component" value="Chromosome 7D"/>
</dbReference>
<sequence>PSPSSVRCRQQLATVIPYSLTTCVSRIWLAHNLTCHSTRLGRKRRQRLLKQPLLPSSALHQPPRPAPIEPGEGGCQLRGLPRKGGASGGLKMAAPGADEHRKRGRGRPSRADLLLNCDLPPPAKLFGPLPTPLHR</sequence>
<reference evidence="2" key="5">
    <citation type="journal article" date="2021" name="G3 (Bethesda)">
        <title>Aegilops tauschii genome assembly Aet v5.0 features greater sequence contiguity and improved annotation.</title>
        <authorList>
            <person name="Wang L."/>
            <person name="Zhu T."/>
            <person name="Rodriguez J.C."/>
            <person name="Deal K.R."/>
            <person name="Dubcovsky J."/>
            <person name="McGuire P.E."/>
            <person name="Lux T."/>
            <person name="Spannagl M."/>
            <person name="Mayer K.F.X."/>
            <person name="Baldrich P."/>
            <person name="Meyers B.C."/>
            <person name="Huo N."/>
            <person name="Gu Y.Q."/>
            <person name="Zhou H."/>
            <person name="Devos K.M."/>
            <person name="Bennetzen J.L."/>
            <person name="Unver T."/>
            <person name="Budak H."/>
            <person name="Gulick P.J."/>
            <person name="Galiba G."/>
            <person name="Kalapos B."/>
            <person name="Nelson D.R."/>
            <person name="Li P."/>
            <person name="You F.M."/>
            <person name="Luo M.C."/>
            <person name="Dvorak J."/>
        </authorList>
    </citation>
    <scope>NUCLEOTIDE SEQUENCE [LARGE SCALE GENOMIC DNA]</scope>
    <source>
        <strain evidence="2">cv. AL8/78</strain>
    </source>
</reference>
<evidence type="ECO:0000256" key="1">
    <source>
        <dbReference type="SAM" id="MobiDB-lite"/>
    </source>
</evidence>
<name>A0A453QHV5_AEGTS</name>
<dbReference type="Gramene" id="AET7Gv20120700.1">
    <property type="protein sequence ID" value="AET7Gv20120700.1"/>
    <property type="gene ID" value="AET7Gv20120700"/>
</dbReference>
<reference evidence="2" key="4">
    <citation type="submission" date="2019-03" db="UniProtKB">
        <authorList>
            <consortium name="EnsemblPlants"/>
        </authorList>
    </citation>
    <scope>IDENTIFICATION</scope>
</reference>
<dbReference type="EnsemblPlants" id="AET7Gv20120700.1">
    <property type="protein sequence ID" value="AET7Gv20120700.1"/>
    <property type="gene ID" value="AET7Gv20120700"/>
</dbReference>
<protein>
    <submittedName>
        <fullName evidence="2">Uncharacterized protein</fullName>
    </submittedName>
</protein>
<organism evidence="2 3">
    <name type="scientific">Aegilops tauschii subsp. strangulata</name>
    <name type="common">Goatgrass</name>
    <dbReference type="NCBI Taxonomy" id="200361"/>
    <lineage>
        <taxon>Eukaryota</taxon>
        <taxon>Viridiplantae</taxon>
        <taxon>Streptophyta</taxon>
        <taxon>Embryophyta</taxon>
        <taxon>Tracheophyta</taxon>
        <taxon>Spermatophyta</taxon>
        <taxon>Magnoliopsida</taxon>
        <taxon>Liliopsida</taxon>
        <taxon>Poales</taxon>
        <taxon>Poaceae</taxon>
        <taxon>BOP clade</taxon>
        <taxon>Pooideae</taxon>
        <taxon>Triticodae</taxon>
        <taxon>Triticeae</taxon>
        <taxon>Triticinae</taxon>
        <taxon>Aegilops</taxon>
    </lineage>
</organism>
<feature type="region of interest" description="Disordered" evidence="1">
    <location>
        <begin position="48"/>
        <end position="114"/>
    </location>
</feature>
<reference evidence="3" key="1">
    <citation type="journal article" date="2014" name="Science">
        <title>Ancient hybridizations among the ancestral genomes of bread wheat.</title>
        <authorList>
            <consortium name="International Wheat Genome Sequencing Consortium,"/>
            <person name="Marcussen T."/>
            <person name="Sandve S.R."/>
            <person name="Heier L."/>
            <person name="Spannagl M."/>
            <person name="Pfeifer M."/>
            <person name="Jakobsen K.S."/>
            <person name="Wulff B.B."/>
            <person name="Steuernagel B."/>
            <person name="Mayer K.F."/>
            <person name="Olsen O.A."/>
        </authorList>
    </citation>
    <scope>NUCLEOTIDE SEQUENCE [LARGE SCALE GENOMIC DNA]</scope>
    <source>
        <strain evidence="3">cv. AL8/78</strain>
    </source>
</reference>
<evidence type="ECO:0000313" key="2">
    <source>
        <dbReference type="EnsemblPlants" id="AET7Gv20120700.1"/>
    </source>
</evidence>
<keyword evidence="3" id="KW-1185">Reference proteome</keyword>